<dbReference type="PROSITE" id="PS50943">
    <property type="entry name" value="HTH_CROC1"/>
    <property type="match status" value="1"/>
</dbReference>
<dbReference type="RefSeq" id="WP_380711465.1">
    <property type="nucleotide sequence ID" value="NZ_JBHUML010000002.1"/>
</dbReference>
<dbReference type="InterPro" id="IPR001387">
    <property type="entry name" value="Cro/C1-type_HTH"/>
</dbReference>
<dbReference type="Proteomes" id="UP001597520">
    <property type="component" value="Unassembled WGS sequence"/>
</dbReference>
<dbReference type="CDD" id="cd00093">
    <property type="entry name" value="HTH_XRE"/>
    <property type="match status" value="1"/>
</dbReference>
<dbReference type="InterPro" id="IPR010982">
    <property type="entry name" value="Lambda_DNA-bd_dom_sf"/>
</dbReference>
<gene>
    <name evidence="2" type="ORF">ACFSUB_01760</name>
</gene>
<evidence type="ECO:0000313" key="2">
    <source>
        <dbReference type="EMBL" id="MFD2704178.1"/>
    </source>
</evidence>
<proteinExistence type="predicted"/>
<evidence type="ECO:0000259" key="1">
    <source>
        <dbReference type="PROSITE" id="PS50943"/>
    </source>
</evidence>
<dbReference type="SMART" id="SM00530">
    <property type="entry name" value="HTH_XRE"/>
    <property type="match status" value="1"/>
</dbReference>
<keyword evidence="3" id="KW-1185">Reference proteome</keyword>
<dbReference type="EMBL" id="JBHUML010000002">
    <property type="protein sequence ID" value="MFD2704178.1"/>
    <property type="molecule type" value="Genomic_DNA"/>
</dbReference>
<sequence>MNYFNLPGIKSRREHLNISMQEMARELGYKNASTYMKYENGTYSFRAHHVPILSKKLDMSIDNLYFFNQEIAKTEI</sequence>
<accession>A0ABW5SWY5</accession>
<protein>
    <submittedName>
        <fullName evidence="2">Helix-turn-helix domain-containing protein</fullName>
    </submittedName>
</protein>
<dbReference type="Gene3D" id="1.10.260.40">
    <property type="entry name" value="lambda repressor-like DNA-binding domains"/>
    <property type="match status" value="1"/>
</dbReference>
<name>A0ABW5SWY5_9BACI</name>
<evidence type="ECO:0000313" key="3">
    <source>
        <dbReference type="Proteomes" id="UP001597520"/>
    </source>
</evidence>
<dbReference type="SUPFAM" id="SSF47413">
    <property type="entry name" value="lambda repressor-like DNA-binding domains"/>
    <property type="match status" value="1"/>
</dbReference>
<feature type="domain" description="HTH cro/C1-type" evidence="1">
    <location>
        <begin position="9"/>
        <end position="64"/>
    </location>
</feature>
<reference evidence="3" key="1">
    <citation type="journal article" date="2019" name="Int. J. Syst. Evol. Microbiol.">
        <title>The Global Catalogue of Microorganisms (GCM) 10K type strain sequencing project: providing services to taxonomists for standard genome sequencing and annotation.</title>
        <authorList>
            <consortium name="The Broad Institute Genomics Platform"/>
            <consortium name="The Broad Institute Genome Sequencing Center for Infectious Disease"/>
            <person name="Wu L."/>
            <person name="Ma J."/>
        </authorList>
    </citation>
    <scope>NUCLEOTIDE SEQUENCE [LARGE SCALE GENOMIC DNA]</scope>
    <source>
        <strain evidence="3">KCTC 33792</strain>
    </source>
</reference>
<organism evidence="2 3">
    <name type="scientific">Salibacterium lacus</name>
    <dbReference type="NCBI Taxonomy" id="1898109"/>
    <lineage>
        <taxon>Bacteria</taxon>
        <taxon>Bacillati</taxon>
        <taxon>Bacillota</taxon>
        <taxon>Bacilli</taxon>
        <taxon>Bacillales</taxon>
        <taxon>Bacillaceae</taxon>
    </lineage>
</organism>
<dbReference type="Pfam" id="PF01381">
    <property type="entry name" value="HTH_3"/>
    <property type="match status" value="1"/>
</dbReference>
<comment type="caution">
    <text evidence="2">The sequence shown here is derived from an EMBL/GenBank/DDBJ whole genome shotgun (WGS) entry which is preliminary data.</text>
</comment>